<dbReference type="STRING" id="743971.MYF_00100"/>
<name>A0A0A8E7P8_MESFC</name>
<gene>
    <name evidence="2" type="ORF">MYF_00100</name>
</gene>
<reference evidence="2 3" key="1">
    <citation type="journal article" date="2015" name="Genome Announc.">
        <title>Complete Genome Sequence of Mycoplasma flocculare Strain Ms42T (ATCC 27399T).</title>
        <authorList>
            <person name="Calcutt M.J."/>
            <person name="Foecking M.F."/>
            <person name="Heidari M.B."/>
            <person name="McIntosh M.A."/>
        </authorList>
    </citation>
    <scope>NUCLEOTIDE SEQUENCE [LARGE SCALE GENOMIC DNA]</scope>
    <source>
        <strain evidence="3">ATCC 27399</strain>
    </source>
</reference>
<dbReference type="RefSeq" id="WP_039387482.1">
    <property type="nucleotide sequence ID" value="NZ_CP007585.1"/>
</dbReference>
<dbReference type="HOGENOM" id="CLU_168229_0_0_14"/>
<accession>A0A0A8E7P8</accession>
<evidence type="ECO:0000256" key="1">
    <source>
        <dbReference type="SAM" id="Phobius"/>
    </source>
</evidence>
<evidence type="ECO:0000313" key="3">
    <source>
        <dbReference type="Proteomes" id="UP000031129"/>
    </source>
</evidence>
<sequence length="120" mass="14495">MNNEINRKNFVIYYKSTTFFSYILFRWIVTSIVIFLIVYGITIWDSYTDHLPVPPWIPLFLFLCILVWPLFIQSLLNSFFFFGSAKIIEKALKYRWFLQLTRLLTRKAFLNVKLDKPLQN</sequence>
<protein>
    <submittedName>
        <fullName evidence="2">Uncharacterized protein</fullName>
    </submittedName>
</protein>
<keyword evidence="1" id="KW-1133">Transmembrane helix</keyword>
<dbReference type="KEGG" id="mfq:MYF_00100"/>
<feature type="transmembrane region" description="Helical" evidence="1">
    <location>
        <begin position="20"/>
        <end position="44"/>
    </location>
</feature>
<feature type="transmembrane region" description="Helical" evidence="1">
    <location>
        <begin position="56"/>
        <end position="83"/>
    </location>
</feature>
<keyword evidence="1" id="KW-0472">Membrane</keyword>
<dbReference type="AlphaFoldDB" id="A0A0A8E7P8"/>
<proteinExistence type="predicted"/>
<keyword evidence="1" id="KW-0812">Transmembrane</keyword>
<organism evidence="2 3">
    <name type="scientific">Mesomycoplasma flocculare ATCC 27399</name>
    <dbReference type="NCBI Taxonomy" id="743971"/>
    <lineage>
        <taxon>Bacteria</taxon>
        <taxon>Bacillati</taxon>
        <taxon>Mycoplasmatota</taxon>
        <taxon>Mycoplasmoidales</taxon>
        <taxon>Metamycoplasmataceae</taxon>
        <taxon>Mesomycoplasma</taxon>
    </lineage>
</organism>
<keyword evidence="3" id="KW-1185">Reference proteome</keyword>
<dbReference type="Proteomes" id="UP000031129">
    <property type="component" value="Chromosome"/>
</dbReference>
<dbReference type="EMBL" id="CP007585">
    <property type="protein sequence ID" value="AJC49602.1"/>
    <property type="molecule type" value="Genomic_DNA"/>
</dbReference>
<evidence type="ECO:0000313" key="2">
    <source>
        <dbReference type="EMBL" id="AJC49602.1"/>
    </source>
</evidence>